<dbReference type="PROSITE" id="PS51421">
    <property type="entry name" value="RAS"/>
    <property type="match status" value="1"/>
</dbReference>
<organism evidence="4 5">
    <name type="scientific">Paramecium primaurelia</name>
    <dbReference type="NCBI Taxonomy" id="5886"/>
    <lineage>
        <taxon>Eukaryota</taxon>
        <taxon>Sar</taxon>
        <taxon>Alveolata</taxon>
        <taxon>Ciliophora</taxon>
        <taxon>Intramacronucleata</taxon>
        <taxon>Oligohymenophorea</taxon>
        <taxon>Peniculida</taxon>
        <taxon>Parameciidae</taxon>
        <taxon>Paramecium</taxon>
    </lineage>
</organism>
<dbReference type="InterPro" id="IPR001806">
    <property type="entry name" value="Small_GTPase"/>
</dbReference>
<evidence type="ECO:0000256" key="2">
    <source>
        <dbReference type="ARBA" id="ARBA00022741"/>
    </source>
</evidence>
<dbReference type="SMART" id="SM00173">
    <property type="entry name" value="RAS"/>
    <property type="match status" value="1"/>
</dbReference>
<evidence type="ECO:0000256" key="3">
    <source>
        <dbReference type="ARBA" id="ARBA00023134"/>
    </source>
</evidence>
<dbReference type="InterPro" id="IPR005225">
    <property type="entry name" value="Small_GTP-bd"/>
</dbReference>
<name>A0A8S1LSL1_PARPR</name>
<dbReference type="EMBL" id="CAJJDM010000045">
    <property type="protein sequence ID" value="CAD8070029.1"/>
    <property type="molecule type" value="Genomic_DNA"/>
</dbReference>
<dbReference type="GO" id="GO:0005525">
    <property type="term" value="F:GTP binding"/>
    <property type="evidence" value="ECO:0007669"/>
    <property type="project" value="UniProtKB-KW"/>
</dbReference>
<comment type="similarity">
    <text evidence="1">Belongs to the small GTPase superfamily. Rab family.</text>
</comment>
<dbReference type="CDD" id="cd00154">
    <property type="entry name" value="Rab"/>
    <property type="match status" value="1"/>
</dbReference>
<accession>A0A8S1LSL1</accession>
<dbReference type="FunFam" id="3.40.50.300:FF:001072">
    <property type="entry name" value="Rab family GTPase"/>
    <property type="match status" value="1"/>
</dbReference>
<sequence length="205" mass="23558">MNEEQCDYVFKFIIIGNGNCGKTSLLYHYIHEKQIANVKQTLGVEFSAKIIQVKQKRIKMQLWDTAGQERYRALTKAYYRGALGALIVFDVTNSDSFEALQEWIKHARDYSKPSIQIIIIGNKIDLEKERVISEQSAKQFCQENDVQYVETSATTGYQVNEAFTQITIKILDLLQQGVIDGGMIKPKFLMSKKVDEKEKQQQCNC</sequence>
<dbReference type="OMA" id="KPKFLMS"/>
<evidence type="ECO:0000313" key="4">
    <source>
        <dbReference type="EMBL" id="CAD8070029.1"/>
    </source>
</evidence>
<evidence type="ECO:0000313" key="5">
    <source>
        <dbReference type="Proteomes" id="UP000688137"/>
    </source>
</evidence>
<dbReference type="Pfam" id="PF00071">
    <property type="entry name" value="Ras"/>
    <property type="match status" value="1"/>
</dbReference>
<dbReference type="AlphaFoldDB" id="A0A8S1LSL1"/>
<reference evidence="4" key="1">
    <citation type="submission" date="2021-01" db="EMBL/GenBank/DDBJ databases">
        <authorList>
            <consortium name="Genoscope - CEA"/>
            <person name="William W."/>
        </authorList>
    </citation>
    <scope>NUCLEOTIDE SEQUENCE</scope>
</reference>
<evidence type="ECO:0000256" key="1">
    <source>
        <dbReference type="ARBA" id="ARBA00006270"/>
    </source>
</evidence>
<dbReference type="PANTHER" id="PTHR47979">
    <property type="entry name" value="DRAB11-RELATED"/>
    <property type="match status" value="1"/>
</dbReference>
<gene>
    <name evidence="4" type="ORF">PPRIM_AZ9-3.1.T0450023</name>
</gene>
<proteinExistence type="inferred from homology"/>
<protein>
    <submittedName>
        <fullName evidence="4">Uncharacterized protein</fullName>
    </submittedName>
</protein>
<dbReference type="Proteomes" id="UP000688137">
    <property type="component" value="Unassembled WGS sequence"/>
</dbReference>
<dbReference type="SMART" id="SM00175">
    <property type="entry name" value="RAB"/>
    <property type="match status" value="1"/>
</dbReference>
<dbReference type="PROSITE" id="PS51420">
    <property type="entry name" value="RHO"/>
    <property type="match status" value="1"/>
</dbReference>
<comment type="caution">
    <text evidence="4">The sequence shown here is derived from an EMBL/GenBank/DDBJ whole genome shotgun (WGS) entry which is preliminary data.</text>
</comment>
<keyword evidence="3" id="KW-0342">GTP-binding</keyword>
<dbReference type="SMART" id="SM00176">
    <property type="entry name" value="RAN"/>
    <property type="match status" value="1"/>
</dbReference>
<dbReference type="SMART" id="SM00174">
    <property type="entry name" value="RHO"/>
    <property type="match status" value="1"/>
</dbReference>
<dbReference type="NCBIfam" id="TIGR00231">
    <property type="entry name" value="small_GTP"/>
    <property type="match status" value="1"/>
</dbReference>
<keyword evidence="2" id="KW-0547">Nucleotide-binding</keyword>
<keyword evidence="5" id="KW-1185">Reference proteome</keyword>
<dbReference type="PROSITE" id="PS51419">
    <property type="entry name" value="RAB"/>
    <property type="match status" value="1"/>
</dbReference>
<dbReference type="GO" id="GO:0003924">
    <property type="term" value="F:GTPase activity"/>
    <property type="evidence" value="ECO:0007669"/>
    <property type="project" value="InterPro"/>
</dbReference>
<dbReference type="InterPro" id="IPR050209">
    <property type="entry name" value="Rab_GTPases_membrane_traffic"/>
</dbReference>